<dbReference type="InParanoid" id="G3N773"/>
<dbReference type="AlphaFoldDB" id="G3N773"/>
<dbReference type="Bgee" id="ENSGACG00000000889">
    <property type="expression patterns" value="Expressed in telencephalon and 2 other cell types or tissues"/>
</dbReference>
<proteinExistence type="predicted"/>
<accession>G3N773</accession>
<dbReference type="Ensembl" id="ENSGACT00000001149.1">
    <property type="protein sequence ID" value="ENSGACP00000001149.1"/>
    <property type="gene ID" value="ENSGACG00000000889.1"/>
</dbReference>
<feature type="region of interest" description="Disordered" evidence="1">
    <location>
        <begin position="47"/>
        <end position="81"/>
    </location>
</feature>
<evidence type="ECO:0000256" key="1">
    <source>
        <dbReference type="SAM" id="MobiDB-lite"/>
    </source>
</evidence>
<evidence type="ECO:0000313" key="2">
    <source>
        <dbReference type="Ensembl" id="ENSGACP00000001149.1"/>
    </source>
</evidence>
<sequence length="81" mass="8948">MAAAVFKHQHQQRRAVGPGRTPGIHPAHLTGRCSQYPSCISISHIKPQKRLSPHGRSEEVTSRVRTFVPAHLQDPDAPPDL</sequence>
<organism evidence="2">
    <name type="scientific">Gasterosteus aculeatus</name>
    <name type="common">Three-spined stickleback</name>
    <dbReference type="NCBI Taxonomy" id="69293"/>
    <lineage>
        <taxon>Eukaryota</taxon>
        <taxon>Metazoa</taxon>
        <taxon>Chordata</taxon>
        <taxon>Craniata</taxon>
        <taxon>Vertebrata</taxon>
        <taxon>Euteleostomi</taxon>
        <taxon>Actinopterygii</taxon>
        <taxon>Neopterygii</taxon>
        <taxon>Teleostei</taxon>
        <taxon>Neoteleostei</taxon>
        <taxon>Acanthomorphata</taxon>
        <taxon>Eupercaria</taxon>
        <taxon>Perciformes</taxon>
        <taxon>Cottioidei</taxon>
        <taxon>Gasterosteales</taxon>
        <taxon>Gasterosteidae</taxon>
        <taxon>Gasterosteus</taxon>
    </lineage>
</organism>
<feature type="region of interest" description="Disordered" evidence="1">
    <location>
        <begin position="1"/>
        <end position="28"/>
    </location>
</feature>
<protein>
    <submittedName>
        <fullName evidence="2">Uncharacterized protein</fullName>
    </submittedName>
</protein>
<reference evidence="2" key="1">
    <citation type="submission" date="2006-01" db="EMBL/GenBank/DDBJ databases">
        <authorList>
            <person name="Lindblad-Toh K."/>
            <person name="Mauceli E."/>
            <person name="Grabherr M."/>
            <person name="Chang J.L."/>
            <person name="Lander E.S."/>
        </authorList>
    </citation>
    <scope>NUCLEOTIDE SEQUENCE [LARGE SCALE GENOMIC DNA]</scope>
</reference>
<name>G3N773_GASAC</name>
<reference evidence="2" key="2">
    <citation type="submission" date="2024-04" db="UniProtKB">
        <authorList>
            <consortium name="Ensembl"/>
        </authorList>
    </citation>
    <scope>IDENTIFICATION</scope>
</reference>